<dbReference type="PROSITE" id="PS00108">
    <property type="entry name" value="PROTEIN_KINASE_ST"/>
    <property type="match status" value="1"/>
</dbReference>
<feature type="compositionally biased region" description="Low complexity" evidence="10">
    <location>
        <begin position="365"/>
        <end position="379"/>
    </location>
</feature>
<dbReference type="GO" id="GO:0004674">
    <property type="term" value="F:protein serine/threonine kinase activity"/>
    <property type="evidence" value="ECO:0007669"/>
    <property type="project" value="UniProtKB-KW"/>
</dbReference>
<evidence type="ECO:0000256" key="8">
    <source>
        <dbReference type="ARBA" id="ARBA00048679"/>
    </source>
</evidence>
<evidence type="ECO:0000256" key="10">
    <source>
        <dbReference type="SAM" id="MobiDB-lite"/>
    </source>
</evidence>
<dbReference type="PANTHER" id="PTHR47634">
    <property type="entry name" value="PROTEIN KINASE DOMAIN-CONTAINING PROTEIN-RELATED"/>
    <property type="match status" value="1"/>
</dbReference>
<feature type="domain" description="Protein kinase" evidence="11">
    <location>
        <begin position="510"/>
        <end position="880"/>
    </location>
</feature>
<dbReference type="InterPro" id="IPR011009">
    <property type="entry name" value="Kinase-like_dom_sf"/>
</dbReference>
<name>A0A8H7KLJ5_AGABI</name>
<comment type="catalytic activity">
    <reaction evidence="8">
        <text>L-seryl-[protein] + ATP = O-phospho-L-seryl-[protein] + ADP + H(+)</text>
        <dbReference type="Rhea" id="RHEA:17989"/>
        <dbReference type="Rhea" id="RHEA-COMP:9863"/>
        <dbReference type="Rhea" id="RHEA-COMP:11604"/>
        <dbReference type="ChEBI" id="CHEBI:15378"/>
        <dbReference type="ChEBI" id="CHEBI:29999"/>
        <dbReference type="ChEBI" id="CHEBI:30616"/>
        <dbReference type="ChEBI" id="CHEBI:83421"/>
        <dbReference type="ChEBI" id="CHEBI:456216"/>
        <dbReference type="EC" id="2.7.11.1"/>
    </reaction>
</comment>
<dbReference type="Gene3D" id="3.30.200.20">
    <property type="entry name" value="Phosphorylase Kinase, domain 1"/>
    <property type="match status" value="1"/>
</dbReference>
<dbReference type="InterPro" id="IPR051334">
    <property type="entry name" value="SRPK"/>
</dbReference>
<dbReference type="OMA" id="MAPKQPC"/>
<feature type="compositionally biased region" description="Low complexity" evidence="10">
    <location>
        <begin position="619"/>
        <end position="632"/>
    </location>
</feature>
<dbReference type="EMBL" id="JABXXO010000001">
    <property type="protein sequence ID" value="KAF7784704.1"/>
    <property type="molecule type" value="Genomic_DNA"/>
</dbReference>
<dbReference type="PROSITE" id="PS50011">
    <property type="entry name" value="PROTEIN_KINASE_DOM"/>
    <property type="match status" value="2"/>
</dbReference>
<sequence>MAHKQPCIKYQYVVTPTGPKILPLDQQSCKDEESPADYNVGGYLPVKIGDTFKHSRYCVVRKLGWGHFSTVWLVKDAHNQCHFALKVVKSAGRYAETARDEIKLLTLVSSFSPDHPGRQHIVSFFDSFSHQGPESSHVCIVFEPLGENLLALIERHKKRGVPKALVKVIVKQILLGLQYLHDECDLVHTDIKPENILISIPEIEAHIQDELTQSSSPTSRRVGVPLPTKSRGVSVPYNPQRVRRQVQIYNSQPLSSPGRRWGRSARQVANSIGSRPNESGSGGKSVPGSYFAQMHISRLTASTSLSHFPSGPSGSTMGLGSSIPKVSSGLSSYSNSEGEVVCKSQKKHSTESRPSQANASNSKQSGLASPSPSSSSSSISSAMVAVGSGSMMSTPPTSLSNSIGNVVAGFMNLAKVATEVNSRAAGNPSEMDQLGERVGLPMRSAKGKEKGTVDDRSRSATSWKLGLSSSWKEKVSSSLASWRSSASADTKPLPVARSDQQTSSSGMSPSSFWKDPGTASLAPAVVVSAVAGADESVTNQSSDYFPLPHVISPPSKTAESANSEHSSMSMTPAPPSLTPTGTPESKKATPEHPSLLTQTAPHPGERSVRRSSPKRISQLSAHKLSLHPSSSSKCEHQSHTKQRTTKSRIVPRSSQPQYLPNEIPSGDTSDPPVIPFYAPPPTPAASPTDSHLPDLYVNDMNGSSSVLLPEDIVPSIAVKIADLGNATPSTKHYTEDIQTRQYRAPEAILGRRDWDARADVWSVACVAFELLTAEYLFDPQGQGELFTKDDDHMAQIIELVGDFPLKAKMGGKSSRELFDHTGALRYIRTLKPWPLKRVMMEKYSYSEKDSAELCSFLVPMLAADMRERKHARDVVDHPWLIPIEADGIVTEW</sequence>
<dbReference type="SUPFAM" id="SSF56112">
    <property type="entry name" value="Protein kinase-like (PK-like)"/>
    <property type="match status" value="1"/>
</dbReference>
<dbReference type="GO" id="GO:0000245">
    <property type="term" value="P:spliceosomal complex assembly"/>
    <property type="evidence" value="ECO:0007669"/>
    <property type="project" value="TreeGrafter"/>
</dbReference>
<evidence type="ECO:0000256" key="5">
    <source>
        <dbReference type="ARBA" id="ARBA00022777"/>
    </source>
</evidence>
<keyword evidence="5" id="KW-0418">Kinase</keyword>
<feature type="region of interest" description="Disordered" evidence="10">
    <location>
        <begin position="539"/>
        <end position="691"/>
    </location>
</feature>
<protein>
    <recommendedName>
        <fullName evidence="1">non-specific serine/threonine protein kinase</fullName>
        <ecNumber evidence="1">2.7.11.1</ecNumber>
    </recommendedName>
</protein>
<evidence type="ECO:0000256" key="6">
    <source>
        <dbReference type="ARBA" id="ARBA00022840"/>
    </source>
</evidence>
<evidence type="ECO:0000256" key="4">
    <source>
        <dbReference type="ARBA" id="ARBA00022741"/>
    </source>
</evidence>
<accession>A0A8H7KLJ5</accession>
<gene>
    <name evidence="12" type="ORF">Agabi119p4_869</name>
</gene>
<feature type="compositionally biased region" description="Polar residues" evidence="10">
    <location>
        <begin position="267"/>
        <end position="279"/>
    </location>
</feature>
<dbReference type="PROSITE" id="PS00107">
    <property type="entry name" value="PROTEIN_KINASE_ATP"/>
    <property type="match status" value="1"/>
</dbReference>
<evidence type="ECO:0000256" key="1">
    <source>
        <dbReference type="ARBA" id="ARBA00012513"/>
    </source>
</evidence>
<comment type="catalytic activity">
    <reaction evidence="7">
        <text>L-threonyl-[protein] + ATP = O-phospho-L-threonyl-[protein] + ADP + H(+)</text>
        <dbReference type="Rhea" id="RHEA:46608"/>
        <dbReference type="Rhea" id="RHEA-COMP:11060"/>
        <dbReference type="Rhea" id="RHEA-COMP:11605"/>
        <dbReference type="ChEBI" id="CHEBI:15378"/>
        <dbReference type="ChEBI" id="CHEBI:30013"/>
        <dbReference type="ChEBI" id="CHEBI:30616"/>
        <dbReference type="ChEBI" id="CHEBI:61977"/>
        <dbReference type="ChEBI" id="CHEBI:456216"/>
        <dbReference type="EC" id="2.7.11.1"/>
    </reaction>
</comment>
<organism evidence="12 13">
    <name type="scientific">Agaricus bisporus var. burnettii</name>
    <dbReference type="NCBI Taxonomy" id="192524"/>
    <lineage>
        <taxon>Eukaryota</taxon>
        <taxon>Fungi</taxon>
        <taxon>Dikarya</taxon>
        <taxon>Basidiomycota</taxon>
        <taxon>Agaricomycotina</taxon>
        <taxon>Agaricomycetes</taxon>
        <taxon>Agaricomycetidae</taxon>
        <taxon>Agaricales</taxon>
        <taxon>Agaricineae</taxon>
        <taxon>Agaricaceae</taxon>
        <taxon>Agaricus</taxon>
    </lineage>
</organism>
<dbReference type="EC" id="2.7.11.1" evidence="1"/>
<evidence type="ECO:0000256" key="9">
    <source>
        <dbReference type="PROSITE-ProRule" id="PRU10141"/>
    </source>
</evidence>
<dbReference type="Pfam" id="PF00069">
    <property type="entry name" value="Pkinase"/>
    <property type="match status" value="2"/>
</dbReference>
<keyword evidence="6 9" id="KW-0067">ATP-binding</keyword>
<keyword evidence="3" id="KW-0808">Transferase</keyword>
<dbReference type="InterPro" id="IPR017441">
    <property type="entry name" value="Protein_kinase_ATP_BS"/>
</dbReference>
<feature type="region of interest" description="Disordered" evidence="10">
    <location>
        <begin position="483"/>
        <end position="514"/>
    </location>
</feature>
<feature type="compositionally biased region" description="Low complexity" evidence="10">
    <location>
        <begin position="498"/>
        <end position="511"/>
    </location>
</feature>
<dbReference type="GO" id="GO:0005737">
    <property type="term" value="C:cytoplasm"/>
    <property type="evidence" value="ECO:0007669"/>
    <property type="project" value="TreeGrafter"/>
</dbReference>
<evidence type="ECO:0000256" key="2">
    <source>
        <dbReference type="ARBA" id="ARBA00022527"/>
    </source>
</evidence>
<dbReference type="InterPro" id="IPR000719">
    <property type="entry name" value="Prot_kinase_dom"/>
</dbReference>
<dbReference type="GO" id="GO:0005524">
    <property type="term" value="F:ATP binding"/>
    <property type="evidence" value="ECO:0007669"/>
    <property type="project" value="UniProtKB-UniRule"/>
</dbReference>
<evidence type="ECO:0000256" key="7">
    <source>
        <dbReference type="ARBA" id="ARBA00047899"/>
    </source>
</evidence>
<keyword evidence="4 9" id="KW-0547">Nucleotide-binding</keyword>
<feature type="compositionally biased region" description="Polar residues" evidence="10">
    <location>
        <begin position="307"/>
        <end position="319"/>
    </location>
</feature>
<feature type="compositionally biased region" description="Low complexity" evidence="10">
    <location>
        <begin position="327"/>
        <end position="336"/>
    </location>
</feature>
<evidence type="ECO:0000313" key="13">
    <source>
        <dbReference type="Proteomes" id="UP000629468"/>
    </source>
</evidence>
<feature type="compositionally biased region" description="Polar residues" evidence="10">
    <location>
        <begin position="554"/>
        <end position="570"/>
    </location>
</feature>
<dbReference type="Gene3D" id="1.10.510.10">
    <property type="entry name" value="Transferase(Phosphotransferase) domain 1"/>
    <property type="match status" value="2"/>
</dbReference>
<comment type="caution">
    <text evidence="12">The sequence shown here is derived from an EMBL/GenBank/DDBJ whole genome shotgun (WGS) entry which is preliminary data.</text>
</comment>
<feature type="compositionally biased region" description="Basic and acidic residues" evidence="10">
    <location>
        <begin position="446"/>
        <end position="458"/>
    </location>
</feature>
<dbReference type="FunFam" id="1.10.510.10:FF:000275">
    <property type="entry name" value="SRSF protein kinase 2 isoform X3"/>
    <property type="match status" value="1"/>
</dbReference>
<feature type="region of interest" description="Disordered" evidence="10">
    <location>
        <begin position="210"/>
        <end position="289"/>
    </location>
</feature>
<feature type="region of interest" description="Disordered" evidence="10">
    <location>
        <begin position="307"/>
        <end position="379"/>
    </location>
</feature>
<dbReference type="InterPro" id="IPR008271">
    <property type="entry name" value="Ser/Thr_kinase_AS"/>
</dbReference>
<feature type="compositionally biased region" description="Pro residues" evidence="10">
    <location>
        <begin position="672"/>
        <end position="684"/>
    </location>
</feature>
<dbReference type="SMART" id="SM00220">
    <property type="entry name" value="S_TKc"/>
    <property type="match status" value="1"/>
</dbReference>
<dbReference type="Proteomes" id="UP000629468">
    <property type="component" value="Unassembled WGS sequence"/>
</dbReference>
<dbReference type="AlphaFoldDB" id="A0A8H7KLJ5"/>
<keyword evidence="2" id="KW-0723">Serine/threonine-protein kinase</keyword>
<dbReference type="PANTHER" id="PTHR47634:SF9">
    <property type="entry name" value="PROTEIN KINASE DOMAIN-CONTAINING PROTEIN-RELATED"/>
    <property type="match status" value="1"/>
</dbReference>
<evidence type="ECO:0000313" key="12">
    <source>
        <dbReference type="EMBL" id="KAF7784704.1"/>
    </source>
</evidence>
<evidence type="ECO:0000256" key="3">
    <source>
        <dbReference type="ARBA" id="ARBA00022679"/>
    </source>
</evidence>
<dbReference type="GO" id="GO:0050684">
    <property type="term" value="P:regulation of mRNA processing"/>
    <property type="evidence" value="ECO:0007669"/>
    <property type="project" value="TreeGrafter"/>
</dbReference>
<feature type="compositionally biased region" description="Polar residues" evidence="10">
    <location>
        <begin position="352"/>
        <end position="364"/>
    </location>
</feature>
<reference evidence="12 13" key="1">
    <citation type="journal article" name="Sci. Rep.">
        <title>Telomere-to-telomere assembled and centromere annotated genomes of the two main subspecies of the button mushroom Agaricus bisporus reveal especially polymorphic chromosome ends.</title>
        <authorList>
            <person name="Sonnenberg A.S.M."/>
            <person name="Sedaghat-Telgerd N."/>
            <person name="Lavrijssen B."/>
            <person name="Ohm R.A."/>
            <person name="Hendrickx P.M."/>
            <person name="Scholtmeijer K."/>
            <person name="Baars J.J.P."/>
            <person name="van Peer A."/>
        </authorList>
    </citation>
    <scope>NUCLEOTIDE SEQUENCE [LARGE SCALE GENOMIC DNA]</scope>
    <source>
        <strain evidence="12 13">H119_p4</strain>
    </source>
</reference>
<proteinExistence type="predicted"/>
<feature type="binding site" evidence="9">
    <location>
        <position position="86"/>
    </location>
    <ligand>
        <name>ATP</name>
        <dbReference type="ChEBI" id="CHEBI:30616"/>
    </ligand>
</feature>
<feature type="region of interest" description="Disordered" evidence="10">
    <location>
        <begin position="424"/>
        <end position="464"/>
    </location>
</feature>
<evidence type="ECO:0000259" key="11">
    <source>
        <dbReference type="PROSITE" id="PS50011"/>
    </source>
</evidence>
<feature type="domain" description="Protein kinase" evidence="11">
    <location>
        <begin position="57"/>
        <end position="367"/>
    </location>
</feature>
<feature type="compositionally biased region" description="Polar residues" evidence="10">
    <location>
        <begin position="210"/>
        <end position="219"/>
    </location>
</feature>
<dbReference type="GO" id="GO:0005634">
    <property type="term" value="C:nucleus"/>
    <property type="evidence" value="ECO:0007669"/>
    <property type="project" value="TreeGrafter"/>
</dbReference>